<keyword evidence="3" id="KW-1185">Reference proteome</keyword>
<dbReference type="AlphaFoldDB" id="A0A397SQH9"/>
<evidence type="ECO:0000256" key="1">
    <source>
        <dbReference type="SAM" id="Phobius"/>
    </source>
</evidence>
<evidence type="ECO:0000313" key="2">
    <source>
        <dbReference type="EMBL" id="RIA86876.1"/>
    </source>
</evidence>
<keyword evidence="1" id="KW-0812">Transmembrane</keyword>
<reference evidence="2 3" key="1">
    <citation type="submission" date="2018-06" db="EMBL/GenBank/DDBJ databases">
        <title>Comparative genomics reveals the genomic features of Rhizophagus irregularis, R. cerebriforme, R. diaphanum and Gigaspora rosea, and their symbiotic lifestyle signature.</title>
        <authorList>
            <person name="Morin E."/>
            <person name="San Clemente H."/>
            <person name="Chen E.C.H."/>
            <person name="De La Providencia I."/>
            <person name="Hainaut M."/>
            <person name="Kuo A."/>
            <person name="Kohler A."/>
            <person name="Murat C."/>
            <person name="Tang N."/>
            <person name="Roy S."/>
            <person name="Loubradou J."/>
            <person name="Henrissat B."/>
            <person name="Grigoriev I.V."/>
            <person name="Corradi N."/>
            <person name="Roux C."/>
            <person name="Martin F.M."/>
        </authorList>
    </citation>
    <scope>NUCLEOTIDE SEQUENCE [LARGE SCALE GENOMIC DNA]</scope>
    <source>
        <strain evidence="2 3">DAOM 227022</strain>
    </source>
</reference>
<gene>
    <name evidence="2" type="ORF">C1645_740525</name>
</gene>
<keyword evidence="1" id="KW-0472">Membrane</keyword>
<proteinExistence type="predicted"/>
<comment type="caution">
    <text evidence="2">The sequence shown here is derived from an EMBL/GenBank/DDBJ whole genome shotgun (WGS) entry which is preliminary data.</text>
</comment>
<dbReference type="EMBL" id="QKYT01000339">
    <property type="protein sequence ID" value="RIA86876.1"/>
    <property type="molecule type" value="Genomic_DNA"/>
</dbReference>
<sequence>MVLRALQSRLEKENNKFFCKTYYFFHFFFKEIFLIFLFFSYSPSVQILEIRKRFLNFISDMKVSSQNFHLIHLLKESIGFFFDFGLEIWFAPKLGRLKYLTLGIQDWKHSALKTEMKT</sequence>
<keyword evidence="1" id="KW-1133">Transmembrane helix</keyword>
<evidence type="ECO:0000313" key="3">
    <source>
        <dbReference type="Proteomes" id="UP000265703"/>
    </source>
</evidence>
<protein>
    <submittedName>
        <fullName evidence="2">Uncharacterized protein</fullName>
    </submittedName>
</protein>
<name>A0A397SQH9_9GLOM</name>
<accession>A0A397SQH9</accession>
<dbReference type="Proteomes" id="UP000265703">
    <property type="component" value="Unassembled WGS sequence"/>
</dbReference>
<organism evidence="2 3">
    <name type="scientific">Glomus cerebriforme</name>
    <dbReference type="NCBI Taxonomy" id="658196"/>
    <lineage>
        <taxon>Eukaryota</taxon>
        <taxon>Fungi</taxon>
        <taxon>Fungi incertae sedis</taxon>
        <taxon>Mucoromycota</taxon>
        <taxon>Glomeromycotina</taxon>
        <taxon>Glomeromycetes</taxon>
        <taxon>Glomerales</taxon>
        <taxon>Glomeraceae</taxon>
        <taxon>Glomus</taxon>
    </lineage>
</organism>
<feature type="transmembrane region" description="Helical" evidence="1">
    <location>
        <begin position="21"/>
        <end position="41"/>
    </location>
</feature>